<organism evidence="1 2">
    <name type="scientific">Amycolatopsis albidoflavus</name>
    <dbReference type="NCBI Taxonomy" id="102226"/>
    <lineage>
        <taxon>Bacteria</taxon>
        <taxon>Bacillati</taxon>
        <taxon>Actinomycetota</taxon>
        <taxon>Actinomycetes</taxon>
        <taxon>Pseudonocardiales</taxon>
        <taxon>Pseudonocardiaceae</taxon>
        <taxon>Amycolatopsis</taxon>
    </lineage>
</organism>
<proteinExistence type="predicted"/>
<name>A0ABW5HQX5_9PSEU</name>
<dbReference type="EMBL" id="JBHUKQ010000001">
    <property type="protein sequence ID" value="MFD2478920.1"/>
    <property type="molecule type" value="Genomic_DNA"/>
</dbReference>
<dbReference type="RefSeq" id="WP_344268229.1">
    <property type="nucleotide sequence ID" value="NZ_BAAAHV010000005.1"/>
</dbReference>
<comment type="caution">
    <text evidence="1">The sequence shown here is derived from an EMBL/GenBank/DDBJ whole genome shotgun (WGS) entry which is preliminary data.</text>
</comment>
<accession>A0ABW5HQX5</accession>
<evidence type="ECO:0000313" key="2">
    <source>
        <dbReference type="Proteomes" id="UP001597542"/>
    </source>
</evidence>
<keyword evidence="2" id="KW-1185">Reference proteome</keyword>
<gene>
    <name evidence="1" type="ORF">ACFSUT_01435</name>
</gene>
<sequence length="149" mass="17240">MIDPEPQRPVSFWDFHRISDMFAWPARRKSLPARRLSSPLRSIKIMAEWGAEAVWFYDSDTRPVTNPTDPASPELGLSAELARDLTEWQDEWDATLNHADPAPAFPSEEAGRRFDERGWELARRVRSEVPADWDVSYLSHLTNLETFLD</sequence>
<protein>
    <submittedName>
        <fullName evidence="1">Uncharacterized protein</fullName>
    </submittedName>
</protein>
<evidence type="ECO:0000313" key="1">
    <source>
        <dbReference type="EMBL" id="MFD2478920.1"/>
    </source>
</evidence>
<dbReference type="Proteomes" id="UP001597542">
    <property type="component" value="Unassembled WGS sequence"/>
</dbReference>
<reference evidence="2" key="1">
    <citation type="journal article" date="2019" name="Int. J. Syst. Evol. Microbiol.">
        <title>The Global Catalogue of Microorganisms (GCM) 10K type strain sequencing project: providing services to taxonomists for standard genome sequencing and annotation.</title>
        <authorList>
            <consortium name="The Broad Institute Genomics Platform"/>
            <consortium name="The Broad Institute Genome Sequencing Center for Infectious Disease"/>
            <person name="Wu L."/>
            <person name="Ma J."/>
        </authorList>
    </citation>
    <scope>NUCLEOTIDE SEQUENCE [LARGE SCALE GENOMIC DNA]</scope>
    <source>
        <strain evidence="2">CGMCC 4.7638</strain>
    </source>
</reference>